<name>A0A368KZ54_9BURK</name>
<dbReference type="Pfam" id="PF04654">
    <property type="entry name" value="DUF599"/>
    <property type="match status" value="1"/>
</dbReference>
<feature type="transmembrane region" description="Helical" evidence="1">
    <location>
        <begin position="206"/>
        <end position="229"/>
    </location>
</feature>
<keyword evidence="1" id="KW-0812">Transmembrane</keyword>
<evidence type="ECO:0000256" key="1">
    <source>
        <dbReference type="SAM" id="Phobius"/>
    </source>
</evidence>
<accession>A0A368KZ54</accession>
<dbReference type="PANTHER" id="PTHR31881">
    <property type="match status" value="1"/>
</dbReference>
<sequence length="257" mass="28684">MQVSCIAFRFKHPMNSPISLADWLVLLLWLAQWVGYVYWAERSANHRSSLIGSIHPLRHLWMKNSLQRENRIADAALVGNLMQSSTFFSSTTLLILGGLVALLGTAEKGVSVVSSIPFAVRPTYEAVEFKTVVMLFVFVHAFIRFTWSLRQFNVVCIVVGALPTKATEQRSGATAALVETGTRLSEIAGGHFTQGLRSYYYSVPILLWYVNAWLFAAASLTITLAIYYMEFRSATVAALALHENEMNRADALVKTEE</sequence>
<dbReference type="AlphaFoldDB" id="A0A368KZ54"/>
<evidence type="ECO:0000313" key="2">
    <source>
        <dbReference type="EMBL" id="RCS56655.1"/>
    </source>
</evidence>
<keyword evidence="1" id="KW-0472">Membrane</keyword>
<evidence type="ECO:0000313" key="3">
    <source>
        <dbReference type="Proteomes" id="UP000252357"/>
    </source>
</evidence>
<dbReference type="Proteomes" id="UP000252357">
    <property type="component" value="Unassembled WGS sequence"/>
</dbReference>
<feature type="transmembrane region" description="Helical" evidence="1">
    <location>
        <begin position="20"/>
        <end position="39"/>
    </location>
</feature>
<dbReference type="PANTHER" id="PTHR31881:SF6">
    <property type="entry name" value="OS09G0494600 PROTEIN"/>
    <property type="match status" value="1"/>
</dbReference>
<dbReference type="InterPro" id="IPR006747">
    <property type="entry name" value="DUF599"/>
</dbReference>
<reference evidence="2 3" key="1">
    <citation type="journal article" date="2018" name="Int. J. Syst. Evol. Microbiol.">
        <title>Parvibium lacunae gen. nov., sp. nov., a new member of the family Alcaligenaceae isolated from a freshwater pond.</title>
        <authorList>
            <person name="Chen W.M."/>
            <person name="Xie P.B."/>
            <person name="Hsu M.Y."/>
            <person name="Sheu S.Y."/>
        </authorList>
    </citation>
    <scope>NUCLEOTIDE SEQUENCE [LARGE SCALE GENOMIC DNA]</scope>
    <source>
        <strain evidence="2 3">KMB9</strain>
    </source>
</reference>
<protein>
    <submittedName>
        <fullName evidence="2">DUF599 domain-containing protein</fullName>
    </submittedName>
</protein>
<feature type="transmembrane region" description="Helical" evidence="1">
    <location>
        <begin position="127"/>
        <end position="147"/>
    </location>
</feature>
<feature type="transmembrane region" description="Helical" evidence="1">
    <location>
        <begin position="87"/>
        <end position="106"/>
    </location>
</feature>
<comment type="caution">
    <text evidence="2">The sequence shown here is derived from an EMBL/GenBank/DDBJ whole genome shotgun (WGS) entry which is preliminary data.</text>
</comment>
<keyword evidence="3" id="KW-1185">Reference proteome</keyword>
<keyword evidence="1" id="KW-1133">Transmembrane helix</keyword>
<gene>
    <name evidence="2" type="ORF">DU000_11910</name>
</gene>
<organism evidence="2 3">
    <name type="scientific">Parvibium lacunae</name>
    <dbReference type="NCBI Taxonomy" id="1888893"/>
    <lineage>
        <taxon>Bacteria</taxon>
        <taxon>Pseudomonadati</taxon>
        <taxon>Pseudomonadota</taxon>
        <taxon>Betaproteobacteria</taxon>
        <taxon>Burkholderiales</taxon>
        <taxon>Alcaligenaceae</taxon>
        <taxon>Parvibium</taxon>
    </lineage>
</organism>
<proteinExistence type="predicted"/>
<dbReference type="EMBL" id="QPGB01000006">
    <property type="protein sequence ID" value="RCS56655.1"/>
    <property type="molecule type" value="Genomic_DNA"/>
</dbReference>